<protein>
    <submittedName>
        <fullName evidence="1">Uncharacterized protein</fullName>
    </submittedName>
</protein>
<proteinExistence type="predicted"/>
<dbReference type="Pfam" id="PF03140">
    <property type="entry name" value="DUF247"/>
    <property type="match status" value="1"/>
</dbReference>
<evidence type="ECO:0000313" key="1">
    <source>
        <dbReference type="EMBL" id="VFU55478.1"/>
    </source>
</evidence>
<name>A0A6N2N0P7_SALVM</name>
<organism evidence="1">
    <name type="scientific">Salix viminalis</name>
    <name type="common">Common osier</name>
    <name type="synonym">Basket willow</name>
    <dbReference type="NCBI Taxonomy" id="40686"/>
    <lineage>
        <taxon>Eukaryota</taxon>
        <taxon>Viridiplantae</taxon>
        <taxon>Streptophyta</taxon>
        <taxon>Embryophyta</taxon>
        <taxon>Tracheophyta</taxon>
        <taxon>Spermatophyta</taxon>
        <taxon>Magnoliopsida</taxon>
        <taxon>eudicotyledons</taxon>
        <taxon>Gunneridae</taxon>
        <taxon>Pentapetalae</taxon>
        <taxon>rosids</taxon>
        <taxon>fabids</taxon>
        <taxon>Malpighiales</taxon>
        <taxon>Salicaceae</taxon>
        <taxon>Saliceae</taxon>
        <taxon>Salix</taxon>
    </lineage>
</organism>
<reference evidence="1" key="1">
    <citation type="submission" date="2019-03" db="EMBL/GenBank/DDBJ databases">
        <authorList>
            <person name="Mank J."/>
            <person name="Almeida P."/>
        </authorList>
    </citation>
    <scope>NUCLEOTIDE SEQUENCE</scope>
    <source>
        <strain evidence="1">78183</strain>
    </source>
</reference>
<accession>A0A6N2N0P7</accession>
<sequence length="129" mass="15301">MRDDENQRYRVLTEQNKIQITRDVQVDEFSNWNWEKNKISQGITPGSESKQRIEVRHFTDLLRNYMLNGALERSNFFNPISLYMHHASQQSEFQVSIDNCMVNIQFENEVLKIPCLEVADTVELLHEIL</sequence>
<dbReference type="InterPro" id="IPR004158">
    <property type="entry name" value="DUF247_pln"/>
</dbReference>
<dbReference type="EMBL" id="CAADRP010001885">
    <property type="protein sequence ID" value="VFU55478.1"/>
    <property type="molecule type" value="Genomic_DNA"/>
</dbReference>
<dbReference type="AlphaFoldDB" id="A0A6N2N0P7"/>
<gene>
    <name evidence="1" type="ORF">SVIM_LOCUS394097</name>
</gene>